<dbReference type="EC" id="2.4.2.-" evidence="1"/>
<evidence type="ECO:0000313" key="5">
    <source>
        <dbReference type="Proteomes" id="UP000663870"/>
    </source>
</evidence>
<evidence type="ECO:0000259" key="2">
    <source>
        <dbReference type="PROSITE" id="PS51059"/>
    </source>
</evidence>
<dbReference type="Proteomes" id="UP000663870">
    <property type="component" value="Unassembled WGS sequence"/>
</dbReference>
<evidence type="ECO:0000256" key="1">
    <source>
        <dbReference type="RuleBase" id="RU362114"/>
    </source>
</evidence>
<keyword evidence="1" id="KW-0328">Glycosyltransferase</keyword>
<dbReference type="GO" id="GO:1990404">
    <property type="term" value="F:NAD+-protein mono-ADP-ribosyltransferase activity"/>
    <property type="evidence" value="ECO:0007669"/>
    <property type="project" value="TreeGrafter"/>
</dbReference>
<name>A0A814NJ62_9BILA</name>
<dbReference type="PANTHER" id="PTHR45740">
    <property type="entry name" value="POLY [ADP-RIBOSE] POLYMERASE"/>
    <property type="match status" value="1"/>
</dbReference>
<protein>
    <recommendedName>
        <fullName evidence="1">Poly [ADP-ribose] polymerase</fullName>
        <shortName evidence="1">PARP</shortName>
        <ecNumber evidence="1">2.4.2.-</ecNumber>
    </recommendedName>
</protein>
<dbReference type="PANTHER" id="PTHR45740:SF2">
    <property type="entry name" value="POLY [ADP-RIBOSE] POLYMERASE"/>
    <property type="match status" value="1"/>
</dbReference>
<keyword evidence="5" id="KW-1185">Reference proteome</keyword>
<dbReference type="Pfam" id="PF00644">
    <property type="entry name" value="PARP"/>
    <property type="match status" value="1"/>
</dbReference>
<dbReference type="GO" id="GO:0003950">
    <property type="term" value="F:NAD+ poly-ADP-ribosyltransferase activity"/>
    <property type="evidence" value="ECO:0007669"/>
    <property type="project" value="UniProtKB-UniRule"/>
</dbReference>
<proteinExistence type="predicted"/>
<evidence type="ECO:0000313" key="4">
    <source>
        <dbReference type="EMBL" id="CAF1092646.1"/>
    </source>
</evidence>
<gene>
    <name evidence="4" type="ORF">JXQ802_LOCUS18776</name>
    <name evidence="3" type="ORF">PYM288_LOCUS14716</name>
</gene>
<evidence type="ECO:0000313" key="3">
    <source>
        <dbReference type="EMBL" id="CAF1003144.1"/>
    </source>
</evidence>
<dbReference type="InterPro" id="IPR012317">
    <property type="entry name" value="Poly(ADP-ribose)pol_cat_dom"/>
</dbReference>
<dbReference type="InterPro" id="IPR051712">
    <property type="entry name" value="ARTD-AVP"/>
</dbReference>
<dbReference type="Proteomes" id="UP000663854">
    <property type="component" value="Unassembled WGS sequence"/>
</dbReference>
<feature type="domain" description="PARP catalytic" evidence="2">
    <location>
        <begin position="293"/>
        <end position="488"/>
    </location>
</feature>
<organism evidence="4 5">
    <name type="scientific">Rotaria sordida</name>
    <dbReference type="NCBI Taxonomy" id="392033"/>
    <lineage>
        <taxon>Eukaryota</taxon>
        <taxon>Metazoa</taxon>
        <taxon>Spiralia</taxon>
        <taxon>Gnathifera</taxon>
        <taxon>Rotifera</taxon>
        <taxon>Eurotatoria</taxon>
        <taxon>Bdelloidea</taxon>
        <taxon>Philodinida</taxon>
        <taxon>Philodinidae</taxon>
        <taxon>Rotaria</taxon>
    </lineage>
</organism>
<dbReference type="EMBL" id="CAJNOL010000500">
    <property type="protein sequence ID" value="CAF1092646.1"/>
    <property type="molecule type" value="Genomic_DNA"/>
</dbReference>
<accession>A0A814NJ62</accession>
<reference evidence="4" key="1">
    <citation type="submission" date="2021-02" db="EMBL/GenBank/DDBJ databases">
        <authorList>
            <person name="Nowell W R."/>
        </authorList>
    </citation>
    <scope>NUCLEOTIDE SEQUENCE</scope>
</reference>
<dbReference type="Gene3D" id="3.90.228.10">
    <property type="match status" value="1"/>
</dbReference>
<dbReference type="AlphaFoldDB" id="A0A814NJ62"/>
<dbReference type="GO" id="GO:0005634">
    <property type="term" value="C:nucleus"/>
    <property type="evidence" value="ECO:0007669"/>
    <property type="project" value="TreeGrafter"/>
</dbReference>
<dbReference type="SUPFAM" id="SSF56399">
    <property type="entry name" value="ADP-ribosylation"/>
    <property type="match status" value="1"/>
</dbReference>
<keyword evidence="1" id="KW-0520">NAD</keyword>
<sequence length="488" mass="55573">MTGDLDGSIQYKQKALDIKAQAAHKSGAIPPRILVPDSTMGTKKSKSGVVSSSSNNMYADIEQRIAQVTDSTHLSFDSTQIHKASREAKMMAVAWIMVCKFDCRLYGGFVRDWIVGHFIGRPKNKTVDQWIQYDNSTAHLHPEIVPADLDCYLPAHGLSDIDEILDELGKLQMTVNVHRDQWRYLLFVDQNTPTGPFTIDLIIPHIGIHKYDRIDFDVNNLYVEKNYTKHLGMRIDITYAPYSITLEKIVDNIRKNRFYLLAGVKSTPCGKVIVERIDKMKTRGWQQLDNALPPVVPSGGPSSNVELKPVPNTSSIYQKILQKMNSAFSGNKLEIVSIEEIKNVELQSMYEQARKQIQKQTSLSDGNEMMLYHGAKGENIEIIFRCGFLDRIYRYGNWGKGAYFSDNPKCVHTRTFPDANDNDKRVIFLTKVLMGNVQKFNRHKINLISAPDKYHSVHGTFPQLPNSDEFIIYRYGQALPYIKITYKA</sequence>
<comment type="caution">
    <text evidence="4">The sequence shown here is derived from an EMBL/GenBank/DDBJ whole genome shotgun (WGS) entry which is preliminary data.</text>
</comment>
<keyword evidence="1" id="KW-0808">Transferase</keyword>
<dbReference type="PROSITE" id="PS51059">
    <property type="entry name" value="PARP_CATALYTIC"/>
    <property type="match status" value="1"/>
</dbReference>
<dbReference type="EMBL" id="CAJNOH010000332">
    <property type="protein sequence ID" value="CAF1003144.1"/>
    <property type="molecule type" value="Genomic_DNA"/>
</dbReference>